<reference evidence="1 2" key="1">
    <citation type="submission" date="2016-10" db="EMBL/GenBank/DDBJ databases">
        <authorList>
            <person name="de Groot N.N."/>
        </authorList>
    </citation>
    <scope>NUCLEOTIDE SEQUENCE [LARGE SCALE GENOMIC DNA]</scope>
    <source>
        <strain evidence="1 2">DSM 12130</strain>
    </source>
</reference>
<protein>
    <recommendedName>
        <fullName evidence="3">Sulfotransferase family protein</fullName>
    </recommendedName>
</protein>
<dbReference type="AlphaFoldDB" id="A0A1H0T6Z9"/>
<name>A0A1H0T6Z9_9BACT</name>
<dbReference type="RefSeq" id="WP_092224154.1">
    <property type="nucleotide sequence ID" value="NZ_FNJI01000022.1"/>
</dbReference>
<dbReference type="Proteomes" id="UP000199073">
    <property type="component" value="Unassembled WGS sequence"/>
</dbReference>
<keyword evidence="2" id="KW-1185">Reference proteome</keyword>
<dbReference type="OrthoDB" id="1407035at2"/>
<dbReference type="InterPro" id="IPR027417">
    <property type="entry name" value="P-loop_NTPase"/>
</dbReference>
<evidence type="ECO:0000313" key="1">
    <source>
        <dbReference type="EMBL" id="SDP49378.1"/>
    </source>
</evidence>
<organism evidence="1 2">
    <name type="scientific">Desulforhopalus singaporensis</name>
    <dbReference type="NCBI Taxonomy" id="91360"/>
    <lineage>
        <taxon>Bacteria</taxon>
        <taxon>Pseudomonadati</taxon>
        <taxon>Thermodesulfobacteriota</taxon>
        <taxon>Desulfobulbia</taxon>
        <taxon>Desulfobulbales</taxon>
        <taxon>Desulfocapsaceae</taxon>
        <taxon>Desulforhopalus</taxon>
    </lineage>
</organism>
<accession>A0A1H0T6Z9</accession>
<evidence type="ECO:0008006" key="3">
    <source>
        <dbReference type="Google" id="ProtNLM"/>
    </source>
</evidence>
<sequence length="370" mass="43239">MKIQYKYAVDVFKRSYISGWCFHRFDKKRSVVLEFYEGDKLLGKAEANQYREDLKALNVHPDGKCGFCFFFPGALDWETGGNIVVRVAEKGSLLASVPKKRCGENLKQEPSLFQYLRRRWSGKATLKQPIFFMHIPKTAGTTFNTFVENHFKSPSIRHIEVFNESEYSSYGEDFLYIAGHVRYSRFHRYFPKDKFLWYSLLREPYAHLHSHLNWLRSVAVDQESDFYRAHNDEFRNISCHLSGKEQLNHVDLQHLIDTLPVSAMANIDNQQTRYFLPHDKARIEESDAHEALDVLRQFNHVGLTEDLIGFQQKFLAANHAPLKPMPKRLNKAKLNILYNYTDPEAREIAKPLVSADLHLYNSVVAEEMQR</sequence>
<dbReference type="EMBL" id="FNJI01000022">
    <property type="protein sequence ID" value="SDP49378.1"/>
    <property type="molecule type" value="Genomic_DNA"/>
</dbReference>
<evidence type="ECO:0000313" key="2">
    <source>
        <dbReference type="Proteomes" id="UP000199073"/>
    </source>
</evidence>
<proteinExistence type="predicted"/>
<dbReference type="Gene3D" id="3.40.50.300">
    <property type="entry name" value="P-loop containing nucleotide triphosphate hydrolases"/>
    <property type="match status" value="1"/>
</dbReference>
<gene>
    <name evidence="1" type="ORF">SAMN05660330_02942</name>
</gene>